<dbReference type="GO" id="GO:0003961">
    <property type="term" value="F:O-acetylhomoserine aminocarboxypropyltransferase activity"/>
    <property type="evidence" value="ECO:0007669"/>
    <property type="project" value="TreeGrafter"/>
</dbReference>
<dbReference type="STRING" id="1122973.GCA_000379925_00058"/>
<proteinExistence type="inferred from homology"/>
<protein>
    <submittedName>
        <fullName evidence="6">O-acetylhomoserine aminocarboxypropyltransferase/cysteine synthase</fullName>
    </submittedName>
</protein>
<evidence type="ECO:0000256" key="5">
    <source>
        <dbReference type="RuleBase" id="RU362118"/>
    </source>
</evidence>
<dbReference type="RefSeq" id="WP_134849178.1">
    <property type="nucleotide sequence ID" value="NZ_CP197400.1"/>
</dbReference>
<keyword evidence="3 6" id="KW-0808">Transferase</keyword>
<dbReference type="CDD" id="cd00614">
    <property type="entry name" value="CGS_like"/>
    <property type="match status" value="1"/>
</dbReference>
<comment type="similarity">
    <text evidence="2 5">Belongs to the trans-sulfuration enzymes family.</text>
</comment>
<dbReference type="EMBL" id="SPNC01000015">
    <property type="protein sequence ID" value="TFH96679.1"/>
    <property type="molecule type" value="Genomic_DNA"/>
</dbReference>
<evidence type="ECO:0000256" key="3">
    <source>
        <dbReference type="ARBA" id="ARBA00022679"/>
    </source>
</evidence>
<sequence>MSKQSNSFETLALHAGYNPSDDQFGSVAVPLYDNTAYVYRDSQYAADVYALKEGGLIYTRLNNPTTDILERRLAAVEGGVASLATSCGQASISTTLLSLLKSGDHIVASESLYGGTFNLLNSTLPRFGIHTTFTNVHDLDQVRKTITPETKLILAEVLGNPKLDLVDISALSAVAHEHGLPLFVDNTCTVGLYRPLLEGADVEFLSLTKLVSGNGTTLGGAIIDSGRYDWGNGRFPDLSEPSASYHGLTFSDAFGNHALIVWLRAVGLRDIGTCISPYNSAQIIKGLETLSLRVARASENALNLAKWLETHPLVAWVRYPKLGSHEHYDLANKQLKKGGGVLLTFAPKGGYEVAKRLAERTDLFKLVANIGDSKSILIHPASTTHAQLTKEERNSIGVSDDLIRLSIGLEEVEDLKADLNAALKIAQNI</sequence>
<gene>
    <name evidence="6" type="ORF">E4P47_01960</name>
</gene>
<evidence type="ECO:0000256" key="1">
    <source>
        <dbReference type="ARBA" id="ARBA00001933"/>
    </source>
</evidence>
<dbReference type="Gene3D" id="3.90.1150.10">
    <property type="entry name" value="Aspartate Aminotransferase, domain 1"/>
    <property type="match status" value="1"/>
</dbReference>
<dbReference type="GeneID" id="66796607"/>
<dbReference type="GO" id="GO:0030170">
    <property type="term" value="F:pyridoxal phosphate binding"/>
    <property type="evidence" value="ECO:0007669"/>
    <property type="project" value="InterPro"/>
</dbReference>
<keyword evidence="7" id="KW-1185">Reference proteome</keyword>
<dbReference type="GO" id="GO:0004124">
    <property type="term" value="F:cysteine synthase activity"/>
    <property type="evidence" value="ECO:0007669"/>
    <property type="project" value="TreeGrafter"/>
</dbReference>
<dbReference type="InterPro" id="IPR006235">
    <property type="entry name" value="OAc-hSer/O-AcSer_sulfhydrylase"/>
</dbReference>
<dbReference type="FunFam" id="3.40.640.10:FF:000035">
    <property type="entry name" value="O-succinylhomoserine sulfhydrylase"/>
    <property type="match status" value="1"/>
</dbReference>
<evidence type="ECO:0000313" key="7">
    <source>
        <dbReference type="Proteomes" id="UP000297225"/>
    </source>
</evidence>
<dbReference type="AlphaFoldDB" id="A0A4Y8WQZ0"/>
<dbReference type="InterPro" id="IPR000277">
    <property type="entry name" value="Cys/Met-Metab_PyrdxlP-dep_enz"/>
</dbReference>
<comment type="cofactor">
    <cofactor evidence="1 5">
        <name>pyridoxal 5'-phosphate</name>
        <dbReference type="ChEBI" id="CHEBI:597326"/>
    </cofactor>
</comment>
<organism evidence="6 7">
    <name type="scientific">Porphyromonas levii</name>
    <dbReference type="NCBI Taxonomy" id="28114"/>
    <lineage>
        <taxon>Bacteria</taxon>
        <taxon>Pseudomonadati</taxon>
        <taxon>Bacteroidota</taxon>
        <taxon>Bacteroidia</taxon>
        <taxon>Bacteroidales</taxon>
        <taxon>Porphyromonadaceae</taxon>
        <taxon>Porphyromonas</taxon>
    </lineage>
</organism>
<reference evidence="6 7" key="1">
    <citation type="submission" date="2019-03" db="EMBL/GenBank/DDBJ databases">
        <title>Porphyromonas levii Isolated from the Uterus of Dairy Cows.</title>
        <authorList>
            <person name="Francis A.M."/>
        </authorList>
    </citation>
    <scope>NUCLEOTIDE SEQUENCE [LARGE SCALE GENOMIC DNA]</scope>
    <source>
        <strain evidence="6 7">AF5678</strain>
    </source>
</reference>
<dbReference type="Gene3D" id="3.40.640.10">
    <property type="entry name" value="Type I PLP-dependent aspartate aminotransferase-like (Major domain)"/>
    <property type="match status" value="1"/>
</dbReference>
<dbReference type="NCBIfam" id="TIGR01326">
    <property type="entry name" value="OAH_OAS_sulfhy"/>
    <property type="match status" value="1"/>
</dbReference>
<dbReference type="GO" id="GO:0005737">
    <property type="term" value="C:cytoplasm"/>
    <property type="evidence" value="ECO:0007669"/>
    <property type="project" value="TreeGrafter"/>
</dbReference>
<dbReference type="PANTHER" id="PTHR43797:SF2">
    <property type="entry name" value="HOMOCYSTEINE_CYSTEINE SYNTHASE"/>
    <property type="match status" value="1"/>
</dbReference>
<dbReference type="InterPro" id="IPR015421">
    <property type="entry name" value="PyrdxlP-dep_Trfase_major"/>
</dbReference>
<keyword evidence="4 5" id="KW-0663">Pyridoxal phosphate</keyword>
<dbReference type="SUPFAM" id="SSF53383">
    <property type="entry name" value="PLP-dependent transferases"/>
    <property type="match status" value="1"/>
</dbReference>
<name>A0A4Y8WQZ0_9PORP</name>
<dbReference type="PANTHER" id="PTHR43797">
    <property type="entry name" value="HOMOCYSTEINE/CYSTEINE SYNTHASE"/>
    <property type="match status" value="1"/>
</dbReference>
<dbReference type="GO" id="GO:0071269">
    <property type="term" value="P:L-homocysteine biosynthetic process"/>
    <property type="evidence" value="ECO:0007669"/>
    <property type="project" value="TreeGrafter"/>
</dbReference>
<dbReference type="InterPro" id="IPR015424">
    <property type="entry name" value="PyrdxlP-dep_Trfase"/>
</dbReference>
<dbReference type="PIRSF" id="PIRSF001434">
    <property type="entry name" value="CGS"/>
    <property type="match status" value="1"/>
</dbReference>
<dbReference type="GO" id="GO:0019346">
    <property type="term" value="P:transsulfuration"/>
    <property type="evidence" value="ECO:0007669"/>
    <property type="project" value="InterPro"/>
</dbReference>
<evidence type="ECO:0000256" key="4">
    <source>
        <dbReference type="ARBA" id="ARBA00022898"/>
    </source>
</evidence>
<dbReference type="GO" id="GO:0006535">
    <property type="term" value="P:cysteine biosynthetic process from serine"/>
    <property type="evidence" value="ECO:0007669"/>
    <property type="project" value="TreeGrafter"/>
</dbReference>
<dbReference type="Pfam" id="PF01053">
    <property type="entry name" value="Cys_Met_Meta_PP"/>
    <property type="match status" value="1"/>
</dbReference>
<dbReference type="Proteomes" id="UP000297225">
    <property type="component" value="Unassembled WGS sequence"/>
</dbReference>
<accession>A0A4Y8WQZ0</accession>
<comment type="caution">
    <text evidence="6">The sequence shown here is derived from an EMBL/GenBank/DDBJ whole genome shotgun (WGS) entry which is preliminary data.</text>
</comment>
<evidence type="ECO:0000313" key="6">
    <source>
        <dbReference type="EMBL" id="TFH96679.1"/>
    </source>
</evidence>
<dbReference type="InterPro" id="IPR015422">
    <property type="entry name" value="PyrdxlP-dep_Trfase_small"/>
</dbReference>
<dbReference type="OrthoDB" id="9803729at2"/>
<evidence type="ECO:0000256" key="2">
    <source>
        <dbReference type="ARBA" id="ARBA00009077"/>
    </source>
</evidence>